<keyword evidence="2 8" id="KW-1003">Cell membrane</keyword>
<dbReference type="GO" id="GO:0005886">
    <property type="term" value="C:plasma membrane"/>
    <property type="evidence" value="ECO:0007669"/>
    <property type="project" value="UniProtKB-SubCell"/>
</dbReference>
<feature type="transmembrane region" description="Helical" evidence="8">
    <location>
        <begin position="241"/>
        <end position="261"/>
    </location>
</feature>
<keyword evidence="4 8" id="KW-1133">Transmembrane helix</keyword>
<evidence type="ECO:0000256" key="4">
    <source>
        <dbReference type="ARBA" id="ARBA00022989"/>
    </source>
</evidence>
<dbReference type="GO" id="GO:0043025">
    <property type="term" value="C:neuronal cell body"/>
    <property type="evidence" value="ECO:0000318"/>
    <property type="project" value="GO_Central"/>
</dbReference>
<protein>
    <recommendedName>
        <fullName evidence="8">Gustatory receptor</fullName>
    </recommendedName>
</protein>
<dbReference type="PANTHER" id="PTHR21143:SF104">
    <property type="entry name" value="GUSTATORY RECEPTOR 8A-RELATED"/>
    <property type="match status" value="1"/>
</dbReference>
<evidence type="ECO:0000313" key="9">
    <source>
        <dbReference type="EMBL" id="EEZ97771.1"/>
    </source>
</evidence>
<proteinExistence type="inferred from homology"/>
<dbReference type="HOGENOM" id="CLU_704636_0_0_1"/>
<feature type="transmembrane region" description="Helical" evidence="8">
    <location>
        <begin position="31"/>
        <end position="51"/>
    </location>
</feature>
<keyword evidence="5 8" id="KW-0472">Membrane</keyword>
<feature type="transmembrane region" description="Helical" evidence="8">
    <location>
        <begin position="162"/>
        <end position="182"/>
    </location>
</feature>
<evidence type="ECO:0000256" key="1">
    <source>
        <dbReference type="ARBA" id="ARBA00004651"/>
    </source>
</evidence>
<dbReference type="GO" id="GO:0030425">
    <property type="term" value="C:dendrite"/>
    <property type="evidence" value="ECO:0000318"/>
    <property type="project" value="GO_Central"/>
</dbReference>
<dbReference type="GO" id="GO:0050909">
    <property type="term" value="P:sensory perception of taste"/>
    <property type="evidence" value="ECO:0007669"/>
    <property type="project" value="InterPro"/>
</dbReference>
<evidence type="ECO:0000256" key="2">
    <source>
        <dbReference type="ARBA" id="ARBA00022475"/>
    </source>
</evidence>
<dbReference type="PANTHER" id="PTHR21143">
    <property type="entry name" value="INVERTEBRATE GUSTATORY RECEPTOR"/>
    <property type="match status" value="1"/>
</dbReference>
<comment type="function">
    <text evidence="8">Gustatory receptor which mediates acceptance or avoidance behavior, depending on its substrates.</text>
</comment>
<evidence type="ECO:0000313" key="10">
    <source>
        <dbReference type="Proteomes" id="UP000007266"/>
    </source>
</evidence>
<keyword evidence="7 8" id="KW-0807">Transducer</keyword>
<comment type="caution">
    <text evidence="8">Lacks conserved residue(s) required for the propagation of feature annotation.</text>
</comment>
<dbReference type="OrthoDB" id="6743390at2759"/>
<keyword evidence="10" id="KW-1185">Reference proteome</keyword>
<evidence type="ECO:0000256" key="7">
    <source>
        <dbReference type="ARBA" id="ARBA00023224"/>
    </source>
</evidence>
<organism evidence="9 10">
    <name type="scientific">Tribolium castaneum</name>
    <name type="common">Red flour beetle</name>
    <dbReference type="NCBI Taxonomy" id="7070"/>
    <lineage>
        <taxon>Eukaryota</taxon>
        <taxon>Metazoa</taxon>
        <taxon>Ecdysozoa</taxon>
        <taxon>Arthropoda</taxon>
        <taxon>Hexapoda</taxon>
        <taxon>Insecta</taxon>
        <taxon>Pterygota</taxon>
        <taxon>Neoptera</taxon>
        <taxon>Endopterygota</taxon>
        <taxon>Coleoptera</taxon>
        <taxon>Polyphaga</taxon>
        <taxon>Cucujiformia</taxon>
        <taxon>Tenebrionidae</taxon>
        <taxon>Tenebrionidae incertae sedis</taxon>
        <taxon>Tribolium</taxon>
    </lineage>
</organism>
<comment type="similarity">
    <text evidence="8">Belongs to the insect chemoreceptor superfamily. Gustatory receptor (GR) family.</text>
</comment>
<keyword evidence="3 8" id="KW-0812">Transmembrane</keyword>
<evidence type="ECO:0000256" key="6">
    <source>
        <dbReference type="ARBA" id="ARBA00023170"/>
    </source>
</evidence>
<reference evidence="9 10" key="2">
    <citation type="journal article" date="2010" name="Nucleic Acids Res.">
        <title>BeetleBase in 2010: revisions to provide comprehensive genomic information for Tribolium castaneum.</title>
        <authorList>
            <person name="Kim H.S."/>
            <person name="Murphy T."/>
            <person name="Xia J."/>
            <person name="Caragea D."/>
            <person name="Park Y."/>
            <person name="Beeman R.W."/>
            <person name="Lorenzen M.D."/>
            <person name="Butcher S."/>
            <person name="Manak J.R."/>
            <person name="Brown S.J."/>
        </authorList>
    </citation>
    <scope>NUCLEOTIDE SEQUENCE [LARGE SCALE GENOMIC DNA]</scope>
    <source>
        <strain evidence="9 10">Georgia GA2</strain>
    </source>
</reference>
<dbReference type="EMBL" id="KQ971410">
    <property type="protein sequence ID" value="EEZ97771.1"/>
    <property type="molecule type" value="Genomic_DNA"/>
</dbReference>
<name>D6X4A5_TRICA</name>
<dbReference type="PhylomeDB" id="D6X4A5"/>
<feature type="transmembrane region" description="Helical" evidence="8">
    <location>
        <begin position="215"/>
        <end position="235"/>
    </location>
</feature>
<dbReference type="GO" id="GO:0030424">
    <property type="term" value="C:axon"/>
    <property type="evidence" value="ECO:0000318"/>
    <property type="project" value="GO_Central"/>
</dbReference>
<feature type="transmembrane region" description="Helical" evidence="8">
    <location>
        <begin position="126"/>
        <end position="142"/>
    </location>
</feature>
<dbReference type="GO" id="GO:0007635">
    <property type="term" value="P:chemosensory behavior"/>
    <property type="evidence" value="ECO:0000318"/>
    <property type="project" value="GO_Central"/>
</dbReference>
<dbReference type="Pfam" id="PF08395">
    <property type="entry name" value="7tm_7"/>
    <property type="match status" value="1"/>
</dbReference>
<accession>D6X4A5</accession>
<dbReference type="Proteomes" id="UP000007266">
    <property type="component" value="Unassembled WGS sequence"/>
</dbReference>
<feature type="transmembrane region" description="Helical" evidence="8">
    <location>
        <begin position="63"/>
        <end position="85"/>
    </location>
</feature>
<feature type="transmembrane region" description="Helical" evidence="8">
    <location>
        <begin position="324"/>
        <end position="348"/>
    </location>
</feature>
<gene>
    <name evidence="9" type="primary">AUGUSTUS-3.0.2_30235</name>
    <name evidence="9" type="ORF">TcasGA2_TC030235</name>
</gene>
<evidence type="ECO:0000256" key="8">
    <source>
        <dbReference type="RuleBase" id="RU363108"/>
    </source>
</evidence>
<comment type="subcellular location">
    <subcellularLocation>
        <location evidence="1 8">Cell membrane</location>
        <topology evidence="1 8">Multi-pass membrane protein</topology>
    </subcellularLocation>
</comment>
<reference evidence="9 10" key="1">
    <citation type="journal article" date="2008" name="Nature">
        <title>The genome of the model beetle and pest Tribolium castaneum.</title>
        <authorList>
            <consortium name="Tribolium Genome Sequencing Consortium"/>
            <person name="Richards S."/>
            <person name="Gibbs R.A."/>
            <person name="Weinstock G.M."/>
            <person name="Brown S.J."/>
            <person name="Denell R."/>
            <person name="Beeman R.W."/>
            <person name="Gibbs R."/>
            <person name="Beeman R.W."/>
            <person name="Brown S.J."/>
            <person name="Bucher G."/>
            <person name="Friedrich M."/>
            <person name="Grimmelikhuijzen C.J."/>
            <person name="Klingler M."/>
            <person name="Lorenzen M."/>
            <person name="Richards S."/>
            <person name="Roth S."/>
            <person name="Schroder R."/>
            <person name="Tautz D."/>
            <person name="Zdobnov E.M."/>
            <person name="Muzny D."/>
            <person name="Gibbs R.A."/>
            <person name="Weinstock G.M."/>
            <person name="Attaway T."/>
            <person name="Bell S."/>
            <person name="Buhay C.J."/>
            <person name="Chandrabose M.N."/>
            <person name="Chavez D."/>
            <person name="Clerk-Blankenburg K.P."/>
            <person name="Cree A."/>
            <person name="Dao M."/>
            <person name="Davis C."/>
            <person name="Chacko J."/>
            <person name="Dinh H."/>
            <person name="Dugan-Rocha S."/>
            <person name="Fowler G."/>
            <person name="Garner T.T."/>
            <person name="Garnes J."/>
            <person name="Gnirke A."/>
            <person name="Hawes A."/>
            <person name="Hernandez J."/>
            <person name="Hines S."/>
            <person name="Holder M."/>
            <person name="Hume J."/>
            <person name="Jhangiani S.N."/>
            <person name="Joshi V."/>
            <person name="Khan Z.M."/>
            <person name="Jackson L."/>
            <person name="Kovar C."/>
            <person name="Kowis A."/>
            <person name="Lee S."/>
            <person name="Lewis L.R."/>
            <person name="Margolis J."/>
            <person name="Morgan M."/>
            <person name="Nazareth L.V."/>
            <person name="Nguyen N."/>
            <person name="Okwuonu G."/>
            <person name="Parker D."/>
            <person name="Richards S."/>
            <person name="Ruiz S.J."/>
            <person name="Santibanez J."/>
            <person name="Savard J."/>
            <person name="Scherer S.E."/>
            <person name="Schneider B."/>
            <person name="Sodergren E."/>
            <person name="Tautz D."/>
            <person name="Vattahil S."/>
            <person name="Villasana D."/>
            <person name="White C.S."/>
            <person name="Wright R."/>
            <person name="Park Y."/>
            <person name="Beeman R.W."/>
            <person name="Lord J."/>
            <person name="Oppert B."/>
            <person name="Lorenzen M."/>
            <person name="Brown S."/>
            <person name="Wang L."/>
            <person name="Savard J."/>
            <person name="Tautz D."/>
            <person name="Richards S."/>
            <person name="Weinstock G."/>
            <person name="Gibbs R.A."/>
            <person name="Liu Y."/>
            <person name="Worley K."/>
            <person name="Weinstock G."/>
            <person name="Elsik C.G."/>
            <person name="Reese J.T."/>
            <person name="Elhaik E."/>
            <person name="Landan G."/>
            <person name="Graur D."/>
            <person name="Arensburger P."/>
            <person name="Atkinson P."/>
            <person name="Beeman R.W."/>
            <person name="Beidler J."/>
            <person name="Brown S.J."/>
            <person name="Demuth J.P."/>
            <person name="Drury D.W."/>
            <person name="Du Y.Z."/>
            <person name="Fujiwara H."/>
            <person name="Lorenzen M."/>
            <person name="Maselli V."/>
            <person name="Osanai M."/>
            <person name="Park Y."/>
            <person name="Robertson H.M."/>
            <person name="Tu Z."/>
            <person name="Wang J.J."/>
            <person name="Wang S."/>
            <person name="Richards S."/>
            <person name="Song H."/>
            <person name="Zhang L."/>
            <person name="Sodergren E."/>
            <person name="Werner D."/>
            <person name="Stanke M."/>
            <person name="Morgenstern B."/>
            <person name="Solovyev V."/>
            <person name="Kosarev P."/>
            <person name="Brown G."/>
            <person name="Chen H.C."/>
            <person name="Ermolaeva O."/>
            <person name="Hlavina W."/>
            <person name="Kapustin Y."/>
            <person name="Kiryutin B."/>
            <person name="Kitts P."/>
            <person name="Maglott D."/>
            <person name="Pruitt K."/>
            <person name="Sapojnikov V."/>
            <person name="Souvorov A."/>
            <person name="Mackey A.J."/>
            <person name="Waterhouse R.M."/>
            <person name="Wyder S."/>
            <person name="Zdobnov E.M."/>
            <person name="Zdobnov E.M."/>
            <person name="Wyder S."/>
            <person name="Kriventseva E.V."/>
            <person name="Kadowaki T."/>
            <person name="Bork P."/>
            <person name="Aranda M."/>
            <person name="Bao R."/>
            <person name="Beermann A."/>
            <person name="Berns N."/>
            <person name="Bolognesi R."/>
            <person name="Bonneton F."/>
            <person name="Bopp D."/>
            <person name="Brown S.J."/>
            <person name="Bucher G."/>
            <person name="Butts T."/>
            <person name="Chaumot A."/>
            <person name="Denell R.E."/>
            <person name="Ferrier D.E."/>
            <person name="Friedrich M."/>
            <person name="Gordon C.M."/>
            <person name="Jindra M."/>
            <person name="Klingler M."/>
            <person name="Lan Q."/>
            <person name="Lattorff H.M."/>
            <person name="Laudet V."/>
            <person name="von Levetsow C."/>
            <person name="Liu Z."/>
            <person name="Lutz R."/>
            <person name="Lynch J.A."/>
            <person name="da Fonseca R.N."/>
            <person name="Posnien N."/>
            <person name="Reuter R."/>
            <person name="Roth S."/>
            <person name="Savard J."/>
            <person name="Schinko J.B."/>
            <person name="Schmitt C."/>
            <person name="Schoppmeier M."/>
            <person name="Schroder R."/>
            <person name="Shippy T.D."/>
            <person name="Simonnet F."/>
            <person name="Marques-Souza H."/>
            <person name="Tautz D."/>
            <person name="Tomoyasu Y."/>
            <person name="Trauner J."/>
            <person name="Van der Zee M."/>
            <person name="Vervoort M."/>
            <person name="Wittkopp N."/>
            <person name="Wimmer E.A."/>
            <person name="Yang X."/>
            <person name="Jones A.K."/>
            <person name="Sattelle D.B."/>
            <person name="Ebert P.R."/>
            <person name="Nelson D."/>
            <person name="Scott J.G."/>
            <person name="Beeman R.W."/>
            <person name="Muthukrishnan S."/>
            <person name="Kramer K.J."/>
            <person name="Arakane Y."/>
            <person name="Beeman R.W."/>
            <person name="Zhu Q."/>
            <person name="Hogenkamp D."/>
            <person name="Dixit R."/>
            <person name="Oppert B."/>
            <person name="Jiang H."/>
            <person name="Zou Z."/>
            <person name="Marshall J."/>
            <person name="Elpidina E."/>
            <person name="Vinokurov K."/>
            <person name="Oppert C."/>
            <person name="Zou Z."/>
            <person name="Evans J."/>
            <person name="Lu Z."/>
            <person name="Zhao P."/>
            <person name="Sumathipala N."/>
            <person name="Altincicek B."/>
            <person name="Vilcinskas A."/>
            <person name="Williams M."/>
            <person name="Hultmark D."/>
            <person name="Hetru C."/>
            <person name="Jiang H."/>
            <person name="Grimmelikhuijzen C.J."/>
            <person name="Hauser F."/>
            <person name="Cazzamali G."/>
            <person name="Williamson M."/>
            <person name="Park Y."/>
            <person name="Li B."/>
            <person name="Tanaka Y."/>
            <person name="Predel R."/>
            <person name="Neupert S."/>
            <person name="Schachtner J."/>
            <person name="Verleyen P."/>
            <person name="Raible F."/>
            <person name="Bork P."/>
            <person name="Friedrich M."/>
            <person name="Walden K.K."/>
            <person name="Robertson H.M."/>
            <person name="Angeli S."/>
            <person name="Foret S."/>
            <person name="Bucher G."/>
            <person name="Schuetz S."/>
            <person name="Maleszka R."/>
            <person name="Wimmer E.A."/>
            <person name="Beeman R.W."/>
            <person name="Lorenzen M."/>
            <person name="Tomoyasu Y."/>
            <person name="Miller S.C."/>
            <person name="Grossmann D."/>
            <person name="Bucher G."/>
        </authorList>
    </citation>
    <scope>NUCLEOTIDE SEQUENCE [LARGE SCALE GENOMIC DNA]</scope>
    <source>
        <strain evidence="9 10">Georgia GA2</strain>
    </source>
</reference>
<sequence length="356" mass="41461">MMKTLSIQQITFPTTFMFQILGVYFGAKRKLLITVLYLSIFGYYLLDFAQFVTRPSKFALWRVLKIVTICRIIGSVFTIVVLVLAHVKYYKNLVKLAHDIETIDKSLVELGFEKYLAKASYRHHRTIIKLIIVTNVGLNVVLEAYPVWHMPHGKFGYCISNIYPKLLISTMTMTFYQFAIIIEERFKIINKLFENGVRSRVVLLHKSLIRISRRLNSIFAIQFLGLIVLSFIVITAEMHVFTYYFVFNVSSRFFIIVFVGLKNSLSSTIEICYLTKRCSRLCYEANRSKRILLGTRIDIFRENERNKIINLALKMMRSELKISACGLFTIDNSLLYSLFGSACSYIFVMLQFDRDN</sequence>
<dbReference type="GO" id="GO:0008049">
    <property type="term" value="P:male courtship behavior"/>
    <property type="evidence" value="ECO:0000318"/>
    <property type="project" value="GO_Central"/>
</dbReference>
<dbReference type="GO" id="GO:0007165">
    <property type="term" value="P:signal transduction"/>
    <property type="evidence" value="ECO:0007669"/>
    <property type="project" value="UniProtKB-KW"/>
</dbReference>
<keyword evidence="6 8" id="KW-0675">Receptor</keyword>
<dbReference type="AlphaFoldDB" id="D6X4A5"/>
<evidence type="ECO:0000256" key="3">
    <source>
        <dbReference type="ARBA" id="ARBA00022692"/>
    </source>
</evidence>
<dbReference type="KEGG" id="tca:107398842"/>
<feature type="transmembrane region" description="Helical" evidence="8">
    <location>
        <begin position="6"/>
        <end position="24"/>
    </location>
</feature>
<dbReference type="InterPro" id="IPR013604">
    <property type="entry name" value="7TM_chemorcpt"/>
</dbReference>
<evidence type="ECO:0000256" key="5">
    <source>
        <dbReference type="ARBA" id="ARBA00023136"/>
    </source>
</evidence>